<feature type="domain" description="Phospholipase/carboxylesterase/thioesterase" evidence="4">
    <location>
        <begin position="1"/>
        <end position="89"/>
    </location>
</feature>
<keyword evidence="2" id="KW-0175">Coiled coil</keyword>
<dbReference type="GO" id="GO:0008474">
    <property type="term" value="F:palmitoyl-(protein) hydrolase activity"/>
    <property type="evidence" value="ECO:0007669"/>
    <property type="project" value="TreeGrafter"/>
</dbReference>
<dbReference type="Pfam" id="PF02230">
    <property type="entry name" value="Abhydrolase_2"/>
    <property type="match status" value="1"/>
</dbReference>
<accession>A0A8H7W4R4</accession>
<feature type="region of interest" description="Disordered" evidence="3">
    <location>
        <begin position="247"/>
        <end position="269"/>
    </location>
</feature>
<evidence type="ECO:0000256" key="2">
    <source>
        <dbReference type="SAM" id="Coils"/>
    </source>
</evidence>
<sequence>MLQWFKHQGFEKSNSDEKEIMRAGLRDSICDIANIIMREAEIVGMENIVLGGIGQGAATALIAMLIGGQDLGAFVGLDGWMPFRDEIQSVVGECYDNREKIQGQVERILGMETGEVEEYEELEEEFEEEREDGTNDVWNENLVTKKREKLVVKPPIFLGHAEDEEVVPCRLEKGMGRTLNSLGFQGQWQKSKGGQGLNEGQCIDVMADFLEANLPMKGRSLTWYDDKNGELEASGLPSNEEKIRRLLAERKRNKKEKRKKKREKETRRGKIILWCRRRDNERGKTE</sequence>
<dbReference type="PANTHER" id="PTHR10655:SF63">
    <property type="entry name" value="PHOSPHOLIPASE_CARBOXYLESTERASE_THIOESTERASE DOMAIN-CONTAINING PROTEIN"/>
    <property type="match status" value="1"/>
</dbReference>
<evidence type="ECO:0000259" key="4">
    <source>
        <dbReference type="Pfam" id="PF02230"/>
    </source>
</evidence>
<dbReference type="AlphaFoldDB" id="A0A8H7W4R4"/>
<organism evidence="5 6">
    <name type="scientific">Cadophora malorum</name>
    <dbReference type="NCBI Taxonomy" id="108018"/>
    <lineage>
        <taxon>Eukaryota</taxon>
        <taxon>Fungi</taxon>
        <taxon>Dikarya</taxon>
        <taxon>Ascomycota</taxon>
        <taxon>Pezizomycotina</taxon>
        <taxon>Leotiomycetes</taxon>
        <taxon>Helotiales</taxon>
        <taxon>Ploettnerulaceae</taxon>
        <taxon>Cadophora</taxon>
    </lineage>
</organism>
<evidence type="ECO:0000313" key="6">
    <source>
        <dbReference type="Proteomes" id="UP000664132"/>
    </source>
</evidence>
<dbReference type="InterPro" id="IPR050565">
    <property type="entry name" value="LYPA1-2/EST-like"/>
</dbReference>
<name>A0A8H7W4R4_9HELO</name>
<proteinExistence type="inferred from homology"/>
<reference evidence="5" key="1">
    <citation type="submission" date="2021-02" db="EMBL/GenBank/DDBJ databases">
        <title>Genome sequence Cadophora malorum strain M34.</title>
        <authorList>
            <person name="Stefanovic E."/>
            <person name="Vu D."/>
            <person name="Scully C."/>
            <person name="Dijksterhuis J."/>
            <person name="Roader J."/>
            <person name="Houbraken J."/>
        </authorList>
    </citation>
    <scope>NUCLEOTIDE SEQUENCE</scope>
    <source>
        <strain evidence="5">M34</strain>
    </source>
</reference>
<dbReference type="InterPro" id="IPR003140">
    <property type="entry name" value="PLipase/COase/thioEstase"/>
</dbReference>
<feature type="coiled-coil region" evidence="2">
    <location>
        <begin position="109"/>
        <end position="136"/>
    </location>
</feature>
<comment type="caution">
    <text evidence="5">The sequence shown here is derived from an EMBL/GenBank/DDBJ whole genome shotgun (WGS) entry which is preliminary data.</text>
</comment>
<evidence type="ECO:0000256" key="3">
    <source>
        <dbReference type="SAM" id="MobiDB-lite"/>
    </source>
</evidence>
<dbReference type="GO" id="GO:0005737">
    <property type="term" value="C:cytoplasm"/>
    <property type="evidence" value="ECO:0007669"/>
    <property type="project" value="TreeGrafter"/>
</dbReference>
<dbReference type="OrthoDB" id="2418081at2759"/>
<dbReference type="Gene3D" id="3.40.50.1820">
    <property type="entry name" value="alpha/beta hydrolase"/>
    <property type="match status" value="1"/>
</dbReference>
<evidence type="ECO:0000313" key="5">
    <source>
        <dbReference type="EMBL" id="KAG4410864.1"/>
    </source>
</evidence>
<dbReference type="Proteomes" id="UP000664132">
    <property type="component" value="Unassembled WGS sequence"/>
</dbReference>
<gene>
    <name evidence="5" type="ORF">IFR04_015997</name>
</gene>
<protein>
    <recommendedName>
        <fullName evidence="4">Phospholipase/carboxylesterase/thioesterase domain-containing protein</fullName>
    </recommendedName>
</protein>
<comment type="similarity">
    <text evidence="1">Belongs to the AB hydrolase superfamily. AB hydrolase 2 family.</text>
</comment>
<feature type="compositionally biased region" description="Basic residues" evidence="3">
    <location>
        <begin position="251"/>
        <end position="262"/>
    </location>
</feature>
<dbReference type="InterPro" id="IPR029058">
    <property type="entry name" value="AB_hydrolase_fold"/>
</dbReference>
<dbReference type="GO" id="GO:0052689">
    <property type="term" value="F:carboxylic ester hydrolase activity"/>
    <property type="evidence" value="ECO:0007669"/>
    <property type="project" value="TreeGrafter"/>
</dbReference>
<dbReference type="SUPFAM" id="SSF53474">
    <property type="entry name" value="alpha/beta-Hydrolases"/>
    <property type="match status" value="1"/>
</dbReference>
<dbReference type="EMBL" id="JAFJYH010000570">
    <property type="protein sequence ID" value="KAG4410864.1"/>
    <property type="molecule type" value="Genomic_DNA"/>
</dbReference>
<keyword evidence="6" id="KW-1185">Reference proteome</keyword>
<evidence type="ECO:0000256" key="1">
    <source>
        <dbReference type="ARBA" id="ARBA00006499"/>
    </source>
</evidence>
<dbReference type="PANTHER" id="PTHR10655">
    <property type="entry name" value="LYSOPHOSPHOLIPASE-RELATED"/>
    <property type="match status" value="1"/>
</dbReference>